<reference evidence="2" key="1">
    <citation type="journal article" date="2024" name="Proc. Natl. Acad. Sci. U.S.A.">
        <title>Extraordinary preservation of gene collinearity over three hundred million years revealed in homosporous lycophytes.</title>
        <authorList>
            <person name="Li C."/>
            <person name="Wickell D."/>
            <person name="Kuo L.Y."/>
            <person name="Chen X."/>
            <person name="Nie B."/>
            <person name="Liao X."/>
            <person name="Peng D."/>
            <person name="Ji J."/>
            <person name="Jenkins J."/>
            <person name="Williams M."/>
            <person name="Shu S."/>
            <person name="Plott C."/>
            <person name="Barry K."/>
            <person name="Rajasekar S."/>
            <person name="Grimwood J."/>
            <person name="Han X."/>
            <person name="Sun S."/>
            <person name="Hou Z."/>
            <person name="He W."/>
            <person name="Dai G."/>
            <person name="Sun C."/>
            <person name="Schmutz J."/>
            <person name="Leebens-Mack J.H."/>
            <person name="Li F.W."/>
            <person name="Wang L."/>
        </authorList>
    </citation>
    <scope>NUCLEOTIDE SEQUENCE [LARGE SCALE GENOMIC DNA]</scope>
    <source>
        <strain evidence="2">cv. PW_Plant_1</strain>
    </source>
</reference>
<dbReference type="Proteomes" id="UP001162992">
    <property type="component" value="Chromosome 1"/>
</dbReference>
<sequence length="168" mass="17556">MAACTAASCAVAGLTSMNCNPKNQAKASVSHEVGFSGIRPLNKLDGLRVASSRTSFCSKTSLARSKARTTCAATSLIITLSTGGLLFLGRFVFLPFQRAQVAKAGLPQQNGVTHFEAGDSRAQEVVSLLKTNDPAGFTIVDVLAWGALGHAIGFFILATSSNGYEPQF</sequence>
<proteinExistence type="predicted"/>
<keyword evidence="2" id="KW-1185">Reference proteome</keyword>
<gene>
    <name evidence="1" type="ORF">O6H91_01G065900</name>
</gene>
<organism evidence="1 2">
    <name type="scientific">Diphasiastrum complanatum</name>
    <name type="common">Issler's clubmoss</name>
    <name type="synonym">Lycopodium complanatum</name>
    <dbReference type="NCBI Taxonomy" id="34168"/>
    <lineage>
        <taxon>Eukaryota</taxon>
        <taxon>Viridiplantae</taxon>
        <taxon>Streptophyta</taxon>
        <taxon>Embryophyta</taxon>
        <taxon>Tracheophyta</taxon>
        <taxon>Lycopodiopsida</taxon>
        <taxon>Lycopodiales</taxon>
        <taxon>Lycopodiaceae</taxon>
        <taxon>Lycopodioideae</taxon>
        <taxon>Diphasiastrum</taxon>
    </lineage>
</organism>
<protein>
    <submittedName>
        <fullName evidence="1">Uncharacterized protein</fullName>
    </submittedName>
</protein>
<name>A0ACC2ES58_DIPCM</name>
<evidence type="ECO:0000313" key="1">
    <source>
        <dbReference type="EMBL" id="KAJ7569195.1"/>
    </source>
</evidence>
<dbReference type="EMBL" id="CM055092">
    <property type="protein sequence ID" value="KAJ7569195.1"/>
    <property type="molecule type" value="Genomic_DNA"/>
</dbReference>
<evidence type="ECO:0000313" key="2">
    <source>
        <dbReference type="Proteomes" id="UP001162992"/>
    </source>
</evidence>
<comment type="caution">
    <text evidence="1">The sequence shown here is derived from an EMBL/GenBank/DDBJ whole genome shotgun (WGS) entry which is preliminary data.</text>
</comment>
<accession>A0ACC2ES58</accession>